<dbReference type="GO" id="GO:0031640">
    <property type="term" value="P:killing of cells of another organism"/>
    <property type="evidence" value="ECO:0007669"/>
    <property type="project" value="UniProtKB-KW"/>
</dbReference>
<keyword evidence="3" id="KW-0929">Antimicrobial</keyword>
<dbReference type="GO" id="GO:0042742">
    <property type="term" value="P:defense response to bacterium"/>
    <property type="evidence" value="ECO:0007669"/>
    <property type="project" value="UniProtKB-KW"/>
</dbReference>
<reference evidence="9" key="1">
    <citation type="submission" date="2021-06" db="EMBL/GenBank/DDBJ databases">
        <authorList>
            <person name="Hodson N. C."/>
            <person name="Mongue J. A."/>
            <person name="Jaron S. K."/>
        </authorList>
    </citation>
    <scope>NUCLEOTIDE SEQUENCE</scope>
</reference>
<proteinExistence type="predicted"/>
<dbReference type="PANTHER" id="PTHR12242">
    <property type="entry name" value="OS02G0130600 PROTEIN-RELATED"/>
    <property type="match status" value="1"/>
</dbReference>
<feature type="transmembrane region" description="Helical" evidence="8">
    <location>
        <begin position="46"/>
        <end position="65"/>
    </location>
</feature>
<feature type="transmembrane region" description="Helical" evidence="8">
    <location>
        <begin position="243"/>
        <end position="261"/>
    </location>
</feature>
<feature type="disulfide bond" evidence="7">
    <location>
        <begin position="548"/>
        <end position="551"/>
    </location>
</feature>
<dbReference type="GO" id="GO:0003796">
    <property type="term" value="F:lysozyme activity"/>
    <property type="evidence" value="ECO:0007669"/>
    <property type="project" value="UniProtKB-EC"/>
</dbReference>
<evidence type="ECO:0000313" key="10">
    <source>
        <dbReference type="Proteomes" id="UP000708208"/>
    </source>
</evidence>
<keyword evidence="8" id="KW-1133">Transmembrane helix</keyword>
<evidence type="ECO:0000256" key="4">
    <source>
        <dbReference type="ARBA" id="ARBA00022638"/>
    </source>
</evidence>
<dbReference type="Pfam" id="PF05497">
    <property type="entry name" value="Destabilase"/>
    <property type="match status" value="1"/>
</dbReference>
<feature type="disulfide bond" evidence="7">
    <location>
        <begin position="536"/>
        <end position="543"/>
    </location>
</feature>
<accession>A0A8J2KBF5</accession>
<organism evidence="9 10">
    <name type="scientific">Allacma fusca</name>
    <dbReference type="NCBI Taxonomy" id="39272"/>
    <lineage>
        <taxon>Eukaryota</taxon>
        <taxon>Metazoa</taxon>
        <taxon>Ecdysozoa</taxon>
        <taxon>Arthropoda</taxon>
        <taxon>Hexapoda</taxon>
        <taxon>Collembola</taxon>
        <taxon>Symphypleona</taxon>
        <taxon>Sminthuridae</taxon>
        <taxon>Allacma</taxon>
    </lineage>
</organism>
<feature type="transmembrane region" description="Helical" evidence="8">
    <location>
        <begin position="137"/>
        <end position="158"/>
    </location>
</feature>
<feature type="disulfide bond" evidence="7">
    <location>
        <begin position="575"/>
        <end position="581"/>
    </location>
</feature>
<dbReference type="EC" id="3.2.1.17" evidence="2"/>
<sequence length="1025" mass="115671">MVSDKLYTIFQNFKHNVKLRGVTRAYFNKSEWERNVIADKVSWKYLSYRGAYSAYFIIWLAINIARSKHPNLYIIQATHWSFVIQAIYGTIYFSNLAYRFFQYRRTASKISDGDGRSSSQYIRPPTKLNIFDSITWLLLNIAGTIPYIVSVGYWAFVFKPNSSNTQAGDVLLNLTSHGFNALLALVDTFVTAIPIRVAHCLYTVTFTIAYLLFSLFYELADGAYSNPDEPYIYRFLNWREEPGMTTLSCVIALFAAILLHTEQEERFGARLGPTVDNVCFTLKYLVNYWTSLLDPNTMNHILLVILLETLPIILFSSSTVIEDPLIQYCGPGQNGSGNTHGCFQSISEFQFGNINQNVLNLSSPTTGTSSRWTLRCQATYPIRWVIQSYNRMFQGRVRQRGNSDSLRMNQNPFQNSTGLIFYQDIWISDGMGRETAMRSASSRILRCESFSNSSLASVIFLNRSGSSTILEFAGSPEDVYIFIVDSKRARQEGSFIVPCAARNIPPLAMNDIKLIETDRHDMRTGQISDGCIECICYAMSGNCEKAPCNDCGSIGQLYWTDGNMYNPNDKPYATCVVDPQCSRQTIKGYMKRYGGDCNNDGIVNCLDYLKIHNTGLDECENADLGHVGTRFNSCWSEQNLTVLDPSTASYDPRLGFRVKGSPNFNNSVYTCSSIPKFVDGIENVAKFVSFAPVNSDLEVEGSVLYRRAEEDLCCHTIPNTRIMSGIHLIFVLCDNITDCDLKFRSNTNLNSVRLQTFMHIPLSGEFAENNSVIRLGLTDDTHHGFIECSGVFQNPPNKNYGSFVKKLDYIFTGLDDDKYLVSDSYPTSAVINIVKQNEASSQDLKHEFRCKISTFVLLPNVRFGIEFQNGTRILIDTSSNRSTYGEATVQQLALPSDVRLAITSWQLLITLKPNVRKLMCFAPWINSTRWAESEIPVTIDSVASSVGAILGYCFASLAIIFLIVAAVVWYKYKKAKLRKRTMTEDEIKEFYHGNPNEKKAPDGTVIVENIAFNEKMKIPSESLHT</sequence>
<feature type="transmembrane region" description="Helical" evidence="8">
    <location>
        <begin position="170"/>
        <end position="190"/>
    </location>
</feature>
<evidence type="ECO:0000256" key="1">
    <source>
        <dbReference type="ARBA" id="ARBA00000632"/>
    </source>
</evidence>
<evidence type="ECO:0000256" key="8">
    <source>
        <dbReference type="SAM" id="Phobius"/>
    </source>
</evidence>
<comment type="caution">
    <text evidence="9">The sequence shown here is derived from an EMBL/GenBank/DDBJ whole genome shotgun (WGS) entry which is preliminary data.</text>
</comment>
<keyword evidence="5" id="KW-0378">Hydrolase</keyword>
<keyword evidence="10" id="KW-1185">Reference proteome</keyword>
<keyword evidence="6" id="KW-0326">Glycosidase</keyword>
<keyword evidence="4" id="KW-0081">Bacteriolytic enzyme</keyword>
<evidence type="ECO:0000256" key="2">
    <source>
        <dbReference type="ARBA" id="ARBA00012732"/>
    </source>
</evidence>
<feature type="non-terminal residue" evidence="9">
    <location>
        <position position="1"/>
    </location>
</feature>
<dbReference type="GO" id="GO:0016020">
    <property type="term" value="C:membrane"/>
    <property type="evidence" value="ECO:0007669"/>
    <property type="project" value="TreeGrafter"/>
</dbReference>
<dbReference type="InterPro" id="IPR049352">
    <property type="entry name" value="Rost"/>
</dbReference>
<feature type="transmembrane region" description="Helical" evidence="8">
    <location>
        <begin position="301"/>
        <end position="321"/>
    </location>
</feature>
<name>A0A8J2KBF5_9HEXA</name>
<feature type="transmembrane region" description="Helical" evidence="8">
    <location>
        <begin position="949"/>
        <end position="970"/>
    </location>
</feature>
<feature type="transmembrane region" description="Helical" evidence="8">
    <location>
        <begin position="77"/>
        <end position="101"/>
    </location>
</feature>
<feature type="transmembrane region" description="Helical" evidence="8">
    <location>
        <begin position="197"/>
        <end position="217"/>
    </location>
</feature>
<keyword evidence="8" id="KW-0812">Transmembrane</keyword>
<dbReference type="Proteomes" id="UP000708208">
    <property type="component" value="Unassembled WGS sequence"/>
</dbReference>
<evidence type="ECO:0000256" key="7">
    <source>
        <dbReference type="PIRSR" id="PIRSR608597-3"/>
    </source>
</evidence>
<feature type="disulfide bond" evidence="7">
    <location>
        <begin position="531"/>
        <end position="605"/>
    </location>
</feature>
<dbReference type="AlphaFoldDB" id="A0A8J2KBF5"/>
<protein>
    <recommendedName>
        <fullName evidence="2">lysozyme</fullName>
        <ecNumber evidence="2">3.2.1.17</ecNumber>
    </recommendedName>
</protein>
<dbReference type="OrthoDB" id="419711at2759"/>
<evidence type="ECO:0000256" key="3">
    <source>
        <dbReference type="ARBA" id="ARBA00022529"/>
    </source>
</evidence>
<dbReference type="InterPro" id="IPR008597">
    <property type="entry name" value="Invert_lysozyme"/>
</dbReference>
<dbReference type="PROSITE" id="PS51909">
    <property type="entry name" value="LYSOZYME_I"/>
    <property type="match status" value="1"/>
</dbReference>
<keyword evidence="7" id="KW-1015">Disulfide bond</keyword>
<keyword evidence="8" id="KW-0472">Membrane</keyword>
<comment type="catalytic activity">
    <reaction evidence="1">
        <text>Hydrolysis of (1-&gt;4)-beta-linkages between N-acetylmuramic acid and N-acetyl-D-glucosamine residues in a peptidoglycan and between N-acetyl-D-glucosamine residues in chitodextrins.</text>
        <dbReference type="EC" id="3.2.1.17"/>
    </reaction>
</comment>
<gene>
    <name evidence="9" type="ORF">AFUS01_LOCUS25248</name>
</gene>
<evidence type="ECO:0000256" key="5">
    <source>
        <dbReference type="ARBA" id="ARBA00022801"/>
    </source>
</evidence>
<dbReference type="PANTHER" id="PTHR12242:SF1">
    <property type="entry name" value="MYND-TYPE DOMAIN-CONTAINING PROTEIN"/>
    <property type="match status" value="1"/>
</dbReference>
<evidence type="ECO:0000256" key="6">
    <source>
        <dbReference type="ARBA" id="ARBA00023295"/>
    </source>
</evidence>
<dbReference type="EMBL" id="CAJVCH010323168">
    <property type="protein sequence ID" value="CAG7786691.1"/>
    <property type="molecule type" value="Genomic_DNA"/>
</dbReference>
<dbReference type="Pfam" id="PF21534">
    <property type="entry name" value="Rost"/>
    <property type="match status" value="1"/>
</dbReference>
<evidence type="ECO:0000313" key="9">
    <source>
        <dbReference type="EMBL" id="CAG7786691.1"/>
    </source>
</evidence>